<evidence type="ECO:0000313" key="2">
    <source>
        <dbReference type="Proteomes" id="UP001239795"/>
    </source>
</evidence>
<proteinExistence type="predicted"/>
<protein>
    <submittedName>
        <fullName evidence="1">Uncharacterized protein</fullName>
    </submittedName>
</protein>
<gene>
    <name evidence="1" type="ORF">CMEL01_01901</name>
</gene>
<dbReference type="EMBL" id="MLGG01000013">
    <property type="protein sequence ID" value="KAK1458902.1"/>
    <property type="molecule type" value="Genomic_DNA"/>
</dbReference>
<organism evidence="1 2">
    <name type="scientific">Colletotrichum melonis</name>
    <dbReference type="NCBI Taxonomy" id="1209925"/>
    <lineage>
        <taxon>Eukaryota</taxon>
        <taxon>Fungi</taxon>
        <taxon>Dikarya</taxon>
        <taxon>Ascomycota</taxon>
        <taxon>Pezizomycotina</taxon>
        <taxon>Sordariomycetes</taxon>
        <taxon>Hypocreomycetidae</taxon>
        <taxon>Glomerellales</taxon>
        <taxon>Glomerellaceae</taxon>
        <taxon>Colletotrichum</taxon>
        <taxon>Colletotrichum acutatum species complex</taxon>
    </lineage>
</organism>
<reference evidence="1 2" key="1">
    <citation type="submission" date="2016-10" db="EMBL/GenBank/DDBJ databases">
        <title>The genome sequence of Colletotrichum fioriniae PJ7.</title>
        <authorList>
            <person name="Baroncelli R."/>
        </authorList>
    </citation>
    <scope>NUCLEOTIDE SEQUENCE [LARGE SCALE GENOMIC DNA]</scope>
    <source>
        <strain evidence="1">Col 31</strain>
    </source>
</reference>
<keyword evidence="2" id="KW-1185">Reference proteome</keyword>
<evidence type="ECO:0000313" key="1">
    <source>
        <dbReference type="EMBL" id="KAK1458902.1"/>
    </source>
</evidence>
<dbReference type="Proteomes" id="UP001239795">
    <property type="component" value="Unassembled WGS sequence"/>
</dbReference>
<sequence>MFNSHTRKSMARLLKQAAAYALIFRTKYVIMTYHEALMFLVFREMEATSNSTPADVWRKGFGEAVEVTFIRPHDDEPFEGTVAGFLAEAREKTPLDTVTDCFMD</sequence>
<name>A0AAI9XPR3_9PEZI</name>
<accession>A0AAI9XPR3</accession>
<comment type="caution">
    <text evidence="1">The sequence shown here is derived from an EMBL/GenBank/DDBJ whole genome shotgun (WGS) entry which is preliminary data.</text>
</comment>
<dbReference type="AlphaFoldDB" id="A0AAI9XPR3"/>